<dbReference type="Pfam" id="PF13472">
    <property type="entry name" value="Lipase_GDSL_2"/>
    <property type="match status" value="1"/>
</dbReference>
<keyword evidence="2" id="KW-0812">Transmembrane</keyword>
<name>A0A1F5G439_9BACT</name>
<dbReference type="SUPFAM" id="SSF52266">
    <property type="entry name" value="SGNH hydrolase"/>
    <property type="match status" value="1"/>
</dbReference>
<organism evidence="4 5">
    <name type="scientific">Candidatus Curtissbacteria bacterium RIFCSPHIGHO2_01_FULL_41_11</name>
    <dbReference type="NCBI Taxonomy" id="1797711"/>
    <lineage>
        <taxon>Bacteria</taxon>
        <taxon>Candidatus Curtissiibacteriota</taxon>
    </lineage>
</organism>
<dbReference type="AlphaFoldDB" id="A0A1F5G439"/>
<gene>
    <name evidence="4" type="ORF">A2870_02160</name>
</gene>
<evidence type="ECO:0000259" key="3">
    <source>
        <dbReference type="Pfam" id="PF13472"/>
    </source>
</evidence>
<dbReference type="PANTHER" id="PTHR30383">
    <property type="entry name" value="THIOESTERASE 1/PROTEASE 1/LYSOPHOSPHOLIPASE L1"/>
    <property type="match status" value="1"/>
</dbReference>
<dbReference type="CDD" id="cd00229">
    <property type="entry name" value="SGNH_hydrolase"/>
    <property type="match status" value="1"/>
</dbReference>
<feature type="compositionally biased region" description="Pro residues" evidence="1">
    <location>
        <begin position="46"/>
        <end position="68"/>
    </location>
</feature>
<dbReference type="InterPro" id="IPR036514">
    <property type="entry name" value="SGNH_hydro_sf"/>
</dbReference>
<dbReference type="Gene3D" id="3.40.50.1110">
    <property type="entry name" value="SGNH hydrolase"/>
    <property type="match status" value="1"/>
</dbReference>
<keyword evidence="2" id="KW-0472">Membrane</keyword>
<evidence type="ECO:0000256" key="2">
    <source>
        <dbReference type="SAM" id="Phobius"/>
    </source>
</evidence>
<protein>
    <recommendedName>
        <fullName evidence="3">SGNH hydrolase-type esterase domain-containing protein</fullName>
    </recommendedName>
</protein>
<dbReference type="PANTHER" id="PTHR30383:SF5">
    <property type="entry name" value="SGNH HYDROLASE-TYPE ESTERASE DOMAIN-CONTAINING PROTEIN"/>
    <property type="match status" value="1"/>
</dbReference>
<feature type="domain" description="SGNH hydrolase-type esterase" evidence="3">
    <location>
        <begin position="80"/>
        <end position="270"/>
    </location>
</feature>
<feature type="transmembrane region" description="Helical" evidence="2">
    <location>
        <begin position="12"/>
        <end position="30"/>
    </location>
</feature>
<feature type="region of interest" description="Disordered" evidence="1">
    <location>
        <begin position="39"/>
        <end position="71"/>
    </location>
</feature>
<keyword evidence="2" id="KW-1133">Transmembrane helix</keyword>
<dbReference type="STRING" id="1797711.A2870_02160"/>
<proteinExistence type="predicted"/>
<evidence type="ECO:0000313" key="4">
    <source>
        <dbReference type="EMBL" id="OGD86574.1"/>
    </source>
</evidence>
<evidence type="ECO:0000313" key="5">
    <source>
        <dbReference type="Proteomes" id="UP000179102"/>
    </source>
</evidence>
<sequence length="284" mass="31383">MFLRLLKNPLPILIITLLIVIPYIGYNLIYPPQNSQILSANTQSPSPNPTPSPIETPTPMPSPSPSPVPKLSKSSYQIAIFGDSMVDTMGENLEYLEASLKARYPTTNFKLYNYGIGGQNVAQGLARFDQPFSYQTRNFPPLPKLKPDILIVASFAYNPFPQHDRDRHWQTLTELVSRAKNTGSEVYILAEIAPLKTGFGKGPGGINWPEDMASTHALHIVEQLQNAVNLSKNLGIPLIDAFDKSKIYGNWGDSTLVSSHDGIHPSQEGHMFTADLIATTIKLR</sequence>
<evidence type="ECO:0000256" key="1">
    <source>
        <dbReference type="SAM" id="MobiDB-lite"/>
    </source>
</evidence>
<dbReference type="GO" id="GO:0004622">
    <property type="term" value="F:phosphatidylcholine lysophospholipase activity"/>
    <property type="evidence" value="ECO:0007669"/>
    <property type="project" value="TreeGrafter"/>
</dbReference>
<comment type="caution">
    <text evidence="4">The sequence shown here is derived from an EMBL/GenBank/DDBJ whole genome shotgun (WGS) entry which is preliminary data.</text>
</comment>
<dbReference type="InterPro" id="IPR051532">
    <property type="entry name" value="Ester_Hydrolysis_Enzymes"/>
</dbReference>
<reference evidence="4 5" key="1">
    <citation type="journal article" date="2016" name="Nat. Commun.">
        <title>Thousands of microbial genomes shed light on interconnected biogeochemical processes in an aquifer system.</title>
        <authorList>
            <person name="Anantharaman K."/>
            <person name="Brown C.T."/>
            <person name="Hug L.A."/>
            <person name="Sharon I."/>
            <person name="Castelle C.J."/>
            <person name="Probst A.J."/>
            <person name="Thomas B.C."/>
            <person name="Singh A."/>
            <person name="Wilkins M.J."/>
            <person name="Karaoz U."/>
            <person name="Brodie E.L."/>
            <person name="Williams K.H."/>
            <person name="Hubbard S.S."/>
            <person name="Banfield J.F."/>
        </authorList>
    </citation>
    <scope>NUCLEOTIDE SEQUENCE [LARGE SCALE GENOMIC DNA]</scope>
</reference>
<dbReference type="InterPro" id="IPR013830">
    <property type="entry name" value="SGNH_hydro"/>
</dbReference>
<dbReference type="Proteomes" id="UP000179102">
    <property type="component" value="Unassembled WGS sequence"/>
</dbReference>
<accession>A0A1F5G439</accession>
<dbReference type="EMBL" id="MFAZ01000040">
    <property type="protein sequence ID" value="OGD86574.1"/>
    <property type="molecule type" value="Genomic_DNA"/>
</dbReference>